<dbReference type="PANTHER" id="PTHR43597:SF5">
    <property type="entry name" value="SUFE-LIKE PROTEIN 2, CHLOROPLASTIC"/>
    <property type="match status" value="1"/>
</dbReference>
<accession>A0A162JY60</accession>
<sequence>MANAATEELIENFSLFDDWEERYAYLIDLGRKLPDLPEAERTPESKVEGCMSQVWLLSEVEPGHPPVIRYRADSDSQIVRGLIAVLMTAYSGETADRIIATDINDIFNRIGLDRHLSPNRRNGFYAMVQRISDTAAQAMKASS</sequence>
<comment type="similarity">
    <text evidence="1">Belongs to the SufE family.</text>
</comment>
<dbReference type="PANTHER" id="PTHR43597">
    <property type="entry name" value="SULFUR ACCEPTOR PROTEIN CSDE"/>
    <property type="match status" value="1"/>
</dbReference>
<dbReference type="Pfam" id="PF02657">
    <property type="entry name" value="SufE"/>
    <property type="match status" value="1"/>
</dbReference>
<name>A0A162JY60_9PROT</name>
<comment type="caution">
    <text evidence="3">The sequence shown here is derived from an EMBL/GenBank/DDBJ whole genome shotgun (WGS) entry which is preliminary data.</text>
</comment>
<organism evidence="3 4">
    <name type="scientific">Tistrella mobilis</name>
    <dbReference type="NCBI Taxonomy" id="171437"/>
    <lineage>
        <taxon>Bacteria</taxon>
        <taxon>Pseudomonadati</taxon>
        <taxon>Pseudomonadota</taxon>
        <taxon>Alphaproteobacteria</taxon>
        <taxon>Geminicoccales</taxon>
        <taxon>Geminicoccaceae</taxon>
        <taxon>Tistrella</taxon>
    </lineage>
</organism>
<evidence type="ECO:0000256" key="1">
    <source>
        <dbReference type="ARBA" id="ARBA00010282"/>
    </source>
</evidence>
<dbReference type="AlphaFoldDB" id="A0A162JY60"/>
<dbReference type="EMBL" id="LPZR01000206">
    <property type="protein sequence ID" value="KYO50102.1"/>
    <property type="molecule type" value="Genomic_DNA"/>
</dbReference>
<dbReference type="InterPro" id="IPR003808">
    <property type="entry name" value="Fe-S_metab-assoc_dom"/>
</dbReference>
<feature type="domain" description="Fe-S metabolism associated" evidence="2">
    <location>
        <begin position="10"/>
        <end position="132"/>
    </location>
</feature>
<gene>
    <name evidence="3" type="ORF">AUP44_14175</name>
</gene>
<evidence type="ECO:0000313" key="3">
    <source>
        <dbReference type="EMBL" id="KYO50102.1"/>
    </source>
</evidence>
<dbReference type="SUPFAM" id="SSF82649">
    <property type="entry name" value="SufE/NifU"/>
    <property type="match status" value="1"/>
</dbReference>
<evidence type="ECO:0000259" key="2">
    <source>
        <dbReference type="Pfam" id="PF02657"/>
    </source>
</evidence>
<dbReference type="RefSeq" id="WP_062768745.1">
    <property type="nucleotide sequence ID" value="NZ_CP121027.1"/>
</dbReference>
<reference evidence="3 4" key="1">
    <citation type="submission" date="2015-12" db="EMBL/GenBank/DDBJ databases">
        <title>Genome sequence of Tistrella mobilis MCCC 1A02139.</title>
        <authorList>
            <person name="Lu L."/>
            <person name="Lai Q."/>
            <person name="Shao Z."/>
            <person name="Qian P."/>
        </authorList>
    </citation>
    <scope>NUCLEOTIDE SEQUENCE [LARGE SCALE GENOMIC DNA]</scope>
    <source>
        <strain evidence="3 4">MCCC 1A02139</strain>
    </source>
</reference>
<protein>
    <submittedName>
        <fullName evidence="3">Cysteine desufuration protein SufE</fullName>
    </submittedName>
</protein>
<dbReference type="OrthoDB" id="9799320at2"/>
<dbReference type="Proteomes" id="UP000075787">
    <property type="component" value="Unassembled WGS sequence"/>
</dbReference>
<dbReference type="Gene3D" id="3.90.1010.10">
    <property type="match status" value="1"/>
</dbReference>
<evidence type="ECO:0000313" key="4">
    <source>
        <dbReference type="Proteomes" id="UP000075787"/>
    </source>
</evidence>
<dbReference type="GeneID" id="97240382"/>
<proteinExistence type="inferred from homology"/>